<reference evidence="5 6" key="1">
    <citation type="submission" date="2015-12" db="EMBL/GenBank/DDBJ databases">
        <title>The genome of Folsomia candida.</title>
        <authorList>
            <person name="Faddeeva A."/>
            <person name="Derks M.F."/>
            <person name="Anvar Y."/>
            <person name="Smit S."/>
            <person name="Van Straalen N."/>
            <person name="Roelofs D."/>
        </authorList>
    </citation>
    <scope>NUCLEOTIDE SEQUENCE [LARGE SCALE GENOMIC DNA]</scope>
    <source>
        <strain evidence="5 6">VU population</strain>
        <tissue evidence="5">Whole body</tissue>
    </source>
</reference>
<keyword evidence="2" id="KW-1133">Transmembrane helix</keyword>
<evidence type="ECO:0000256" key="1">
    <source>
        <dbReference type="ARBA" id="ARBA00023157"/>
    </source>
</evidence>
<feature type="domain" description="Saposin B-type" evidence="4">
    <location>
        <begin position="50"/>
        <end position="145"/>
    </location>
</feature>
<name>A0A226DJI4_FOLCA</name>
<keyword evidence="1" id="KW-1015">Disulfide bond</keyword>
<keyword evidence="2" id="KW-0472">Membrane</keyword>
<dbReference type="Proteomes" id="UP000198287">
    <property type="component" value="Unassembled WGS sequence"/>
</dbReference>
<evidence type="ECO:0000313" key="5">
    <source>
        <dbReference type="EMBL" id="OXA44346.1"/>
    </source>
</evidence>
<evidence type="ECO:0000259" key="4">
    <source>
        <dbReference type="PROSITE" id="PS50015"/>
    </source>
</evidence>
<evidence type="ECO:0000313" key="6">
    <source>
        <dbReference type="Proteomes" id="UP000198287"/>
    </source>
</evidence>
<dbReference type="InterPro" id="IPR011001">
    <property type="entry name" value="Saposin-like"/>
</dbReference>
<comment type="caution">
    <text evidence="5">The sequence shown here is derived from an EMBL/GenBank/DDBJ whole genome shotgun (WGS) entry which is preliminary data.</text>
</comment>
<organism evidence="5 6">
    <name type="scientific">Folsomia candida</name>
    <name type="common">Springtail</name>
    <dbReference type="NCBI Taxonomy" id="158441"/>
    <lineage>
        <taxon>Eukaryota</taxon>
        <taxon>Metazoa</taxon>
        <taxon>Ecdysozoa</taxon>
        <taxon>Arthropoda</taxon>
        <taxon>Hexapoda</taxon>
        <taxon>Collembola</taxon>
        <taxon>Entomobryomorpha</taxon>
        <taxon>Isotomoidea</taxon>
        <taxon>Isotomidae</taxon>
        <taxon>Proisotominae</taxon>
        <taxon>Folsomia</taxon>
    </lineage>
</organism>
<dbReference type="SUPFAM" id="SSF47862">
    <property type="entry name" value="Saposin"/>
    <property type="match status" value="1"/>
</dbReference>
<feature type="chain" id="PRO_5013166695" description="Saposin B-type domain-containing protein" evidence="3">
    <location>
        <begin position="23"/>
        <end position="309"/>
    </location>
</feature>
<keyword evidence="3" id="KW-0732">Signal</keyword>
<evidence type="ECO:0000256" key="3">
    <source>
        <dbReference type="SAM" id="SignalP"/>
    </source>
</evidence>
<dbReference type="EMBL" id="LNIX01000019">
    <property type="protein sequence ID" value="OXA44346.1"/>
    <property type="molecule type" value="Genomic_DNA"/>
</dbReference>
<dbReference type="PROSITE" id="PS50015">
    <property type="entry name" value="SAP_B"/>
    <property type="match status" value="1"/>
</dbReference>
<keyword evidence="6" id="KW-1185">Reference proteome</keyword>
<accession>A0A226DJI4</accession>
<gene>
    <name evidence="5" type="ORF">Fcan01_20389</name>
</gene>
<sequence length="309" mass="33322">MLPNLFIVLITFQLNHVRLLQGFSNETGPNCNRPLDDLCDTLSQAEACHTIPYCIHCKWNTAIIPREDADKCQMCKDEVVEGNKNQVAMLPILEHACKLHGNEEDTEKCTELLKELEPSMIDDIVSHNMSTHDTCALLALCRALFEVTVTNAELIQDEDETKVSNLVSENGKEHPVAMAKGIGAGRGGGFGGKSSFGRGGGIGSAGRGGYSSFGKMSVPAGRATGSVNRVGYGSHYNRGGGSFIPIFLLMGAGRGYGRGRHTCTLQRDNGEHDNSSDWAGAILLIGLGIMLILIFRCVLKRQRTTGGIL</sequence>
<feature type="transmembrane region" description="Helical" evidence="2">
    <location>
        <begin position="278"/>
        <end position="299"/>
    </location>
</feature>
<dbReference type="InterPro" id="IPR008139">
    <property type="entry name" value="SaposinB_dom"/>
</dbReference>
<dbReference type="SMART" id="SM00741">
    <property type="entry name" value="SapB"/>
    <property type="match status" value="1"/>
</dbReference>
<proteinExistence type="predicted"/>
<evidence type="ECO:0000256" key="2">
    <source>
        <dbReference type="SAM" id="Phobius"/>
    </source>
</evidence>
<keyword evidence="2" id="KW-0812">Transmembrane</keyword>
<protein>
    <recommendedName>
        <fullName evidence="4">Saposin B-type domain-containing protein</fullName>
    </recommendedName>
</protein>
<dbReference type="AlphaFoldDB" id="A0A226DJI4"/>
<feature type="signal peptide" evidence="3">
    <location>
        <begin position="1"/>
        <end position="22"/>
    </location>
</feature>